<dbReference type="Pfam" id="PF00657">
    <property type="entry name" value="Lipase_GDSL"/>
    <property type="match status" value="1"/>
</dbReference>
<dbReference type="InterPro" id="IPR035971">
    <property type="entry name" value="CBD_sf"/>
</dbReference>
<dbReference type="AlphaFoldDB" id="A0A2T2ZVP7"/>
<dbReference type="PROSITE" id="PS51164">
    <property type="entry name" value="CBM1_2"/>
    <property type="match status" value="1"/>
</dbReference>
<evidence type="ECO:0000259" key="2">
    <source>
        <dbReference type="PROSITE" id="PS51164"/>
    </source>
</evidence>
<dbReference type="InterPro" id="IPR000254">
    <property type="entry name" value="CBD"/>
</dbReference>
<evidence type="ECO:0000313" key="3">
    <source>
        <dbReference type="EMBL" id="PSR77922.1"/>
    </source>
</evidence>
<dbReference type="GO" id="GO:0005975">
    <property type="term" value="P:carbohydrate metabolic process"/>
    <property type="evidence" value="ECO:0007669"/>
    <property type="project" value="InterPro"/>
</dbReference>
<protein>
    <recommendedName>
        <fullName evidence="2">CBM1 domain-containing protein</fullName>
    </recommendedName>
</protein>
<dbReference type="Pfam" id="PF00734">
    <property type="entry name" value="CBM_1"/>
    <property type="match status" value="1"/>
</dbReference>
<dbReference type="GO" id="GO:0005576">
    <property type="term" value="C:extracellular region"/>
    <property type="evidence" value="ECO:0007669"/>
    <property type="project" value="InterPro"/>
</dbReference>
<dbReference type="InterPro" id="IPR050592">
    <property type="entry name" value="GDSL_lipolytic_enzyme"/>
</dbReference>
<dbReference type="Gene3D" id="3.40.50.1110">
    <property type="entry name" value="SGNH hydrolase"/>
    <property type="match status" value="1"/>
</dbReference>
<keyword evidence="4" id="KW-1185">Reference proteome</keyword>
<evidence type="ECO:0000313" key="4">
    <source>
        <dbReference type="Proteomes" id="UP000241462"/>
    </source>
</evidence>
<dbReference type="STRING" id="2025994.A0A2T2ZVP7"/>
<dbReference type="SUPFAM" id="SSF52266">
    <property type="entry name" value="SGNH hydrolase"/>
    <property type="match status" value="1"/>
</dbReference>
<dbReference type="PANTHER" id="PTHR45642">
    <property type="entry name" value="GDSL ESTERASE/LIPASE EXL3"/>
    <property type="match status" value="1"/>
</dbReference>
<name>A0A2T2ZVP7_9PEZI</name>
<feature type="domain" description="CBM1" evidence="2">
    <location>
        <begin position="41"/>
        <end position="77"/>
    </location>
</feature>
<reference evidence="3 4" key="1">
    <citation type="journal article" date="2018" name="Mycol. Prog.">
        <title>Coniella lustricola, a new species from submerged detritus.</title>
        <authorList>
            <person name="Raudabaugh D.B."/>
            <person name="Iturriaga T."/>
            <person name="Carver A."/>
            <person name="Mondo S."/>
            <person name="Pangilinan J."/>
            <person name="Lipzen A."/>
            <person name="He G."/>
            <person name="Amirebrahimi M."/>
            <person name="Grigoriev I.V."/>
            <person name="Miller A.N."/>
        </authorList>
    </citation>
    <scope>NUCLEOTIDE SEQUENCE [LARGE SCALE GENOMIC DNA]</scope>
    <source>
        <strain evidence="3 4">B22-T-1</strain>
    </source>
</reference>
<dbReference type="GO" id="GO:0016788">
    <property type="term" value="F:hydrolase activity, acting on ester bonds"/>
    <property type="evidence" value="ECO:0007669"/>
    <property type="project" value="InterPro"/>
</dbReference>
<dbReference type="OrthoDB" id="1600564at2759"/>
<dbReference type="InParanoid" id="A0A2T2ZVP7"/>
<keyword evidence="1" id="KW-0732">Signal</keyword>
<dbReference type="InterPro" id="IPR036514">
    <property type="entry name" value="SGNH_hydro_sf"/>
</dbReference>
<dbReference type="SUPFAM" id="SSF57180">
    <property type="entry name" value="Cellulose-binding domain"/>
    <property type="match status" value="1"/>
</dbReference>
<dbReference type="PROSITE" id="PS00562">
    <property type="entry name" value="CBM1_1"/>
    <property type="match status" value="1"/>
</dbReference>
<sequence length="410" mass="42740">MCSTAYGLETGRPTSALPAGSTMAQRYLSIAVALGATTAFAQQSLYGQCGGVGYTGSTECVAGASCTSYNPYYYQCVAATAAASATTSVSATASSTATTLSTTISSTAVSSATSSVASSTSTAAGSAATQYFITFGDSYSQTGFNVTTGPLPDASDPLGNPPFPGYTTSGANNWIDDLITEYNTTLLLNYNFAYGGATTDTALVAPFEAGILSFVDEIGEFNDSIATHPATTPWTSENTLFGVWMGVNDVGNAYFESNITDIIYAVMVVYFDQLQVLYDAGGRNFVLLSVPPTQETPLFLTEGADVDAQLVSAIDTYNAQLAVNLANFTASNAGIKANIVNTTTPFQTALDNPTAYGAANATCYDADGTTCLWYNDYHPGVAIHELVARAVATAWQGTFFTLNGTTSWKR</sequence>
<dbReference type="CDD" id="cd01846">
    <property type="entry name" value="fatty_acyltransferase_like"/>
    <property type="match status" value="1"/>
</dbReference>
<evidence type="ECO:0000256" key="1">
    <source>
        <dbReference type="ARBA" id="ARBA00022729"/>
    </source>
</evidence>
<dbReference type="PANTHER" id="PTHR45642:SF139">
    <property type="entry name" value="SGNH HYDROLASE-TYPE ESTERASE DOMAIN-CONTAINING PROTEIN"/>
    <property type="match status" value="1"/>
</dbReference>
<accession>A0A2T2ZVP7</accession>
<gene>
    <name evidence="3" type="ORF">BD289DRAFT_444664</name>
</gene>
<dbReference type="EMBL" id="KZ678630">
    <property type="protein sequence ID" value="PSR77922.1"/>
    <property type="molecule type" value="Genomic_DNA"/>
</dbReference>
<dbReference type="SMART" id="SM00236">
    <property type="entry name" value="fCBD"/>
    <property type="match status" value="1"/>
</dbReference>
<proteinExistence type="predicted"/>
<dbReference type="Proteomes" id="UP000241462">
    <property type="component" value="Unassembled WGS sequence"/>
</dbReference>
<dbReference type="InterPro" id="IPR001087">
    <property type="entry name" value="GDSL"/>
</dbReference>
<dbReference type="GO" id="GO:0030248">
    <property type="term" value="F:cellulose binding"/>
    <property type="evidence" value="ECO:0007669"/>
    <property type="project" value="InterPro"/>
</dbReference>
<organism evidence="3 4">
    <name type="scientific">Coniella lustricola</name>
    <dbReference type="NCBI Taxonomy" id="2025994"/>
    <lineage>
        <taxon>Eukaryota</taxon>
        <taxon>Fungi</taxon>
        <taxon>Dikarya</taxon>
        <taxon>Ascomycota</taxon>
        <taxon>Pezizomycotina</taxon>
        <taxon>Sordariomycetes</taxon>
        <taxon>Sordariomycetidae</taxon>
        <taxon>Diaporthales</taxon>
        <taxon>Schizoparmaceae</taxon>
        <taxon>Coniella</taxon>
    </lineage>
</organism>